<feature type="transmembrane region" description="Helical" evidence="5">
    <location>
        <begin position="173"/>
        <end position="193"/>
    </location>
</feature>
<evidence type="ECO:0000256" key="5">
    <source>
        <dbReference type="RuleBase" id="RU361157"/>
    </source>
</evidence>
<reference evidence="8" key="1">
    <citation type="submission" date="2016-11" db="EMBL/GenBank/DDBJ databases">
        <authorList>
            <person name="Varghese N."/>
            <person name="Submissions S."/>
        </authorList>
    </citation>
    <scope>NUCLEOTIDE SEQUENCE [LARGE SCALE GENOMIC DNA]</scope>
    <source>
        <strain evidence="8">DSM 15692</strain>
    </source>
</reference>
<dbReference type="InterPro" id="IPR000412">
    <property type="entry name" value="ABC_2_transport"/>
</dbReference>
<evidence type="ECO:0000256" key="1">
    <source>
        <dbReference type="ARBA" id="ARBA00004141"/>
    </source>
</evidence>
<dbReference type="OrthoDB" id="162334at2"/>
<dbReference type="PANTHER" id="PTHR43229:SF2">
    <property type="entry name" value="NODULATION PROTEIN J"/>
    <property type="match status" value="1"/>
</dbReference>
<dbReference type="Pfam" id="PF01061">
    <property type="entry name" value="ABC2_membrane"/>
    <property type="match status" value="1"/>
</dbReference>
<evidence type="ECO:0000256" key="4">
    <source>
        <dbReference type="ARBA" id="ARBA00023136"/>
    </source>
</evidence>
<evidence type="ECO:0000256" key="3">
    <source>
        <dbReference type="ARBA" id="ARBA00022989"/>
    </source>
</evidence>
<feature type="transmembrane region" description="Helical" evidence="5">
    <location>
        <begin position="259"/>
        <end position="276"/>
    </location>
</feature>
<dbReference type="GO" id="GO:0043190">
    <property type="term" value="C:ATP-binding cassette (ABC) transporter complex"/>
    <property type="evidence" value="ECO:0007669"/>
    <property type="project" value="InterPro"/>
</dbReference>
<dbReference type="RefSeq" id="WP_073298376.1">
    <property type="nucleotide sequence ID" value="NZ_FQUF01000027.1"/>
</dbReference>
<dbReference type="InterPro" id="IPR013525">
    <property type="entry name" value="ABC2_TM"/>
</dbReference>
<keyword evidence="5" id="KW-1003">Cell membrane</keyword>
<evidence type="ECO:0000313" key="7">
    <source>
        <dbReference type="EMBL" id="SHF02622.1"/>
    </source>
</evidence>
<keyword evidence="8" id="KW-1185">Reference proteome</keyword>
<name>A0A1M4YAX2_9LACT</name>
<keyword evidence="2 5" id="KW-0812">Transmembrane</keyword>
<evidence type="ECO:0000256" key="2">
    <source>
        <dbReference type="ARBA" id="ARBA00022692"/>
    </source>
</evidence>
<keyword evidence="5" id="KW-0813">Transport</keyword>
<dbReference type="Proteomes" id="UP000184128">
    <property type="component" value="Unassembled WGS sequence"/>
</dbReference>
<gene>
    <name evidence="7" type="ORF">SAMN02745249_01644</name>
</gene>
<feature type="transmembrane region" description="Helical" evidence="5">
    <location>
        <begin position="99"/>
        <end position="132"/>
    </location>
</feature>
<proteinExistence type="inferred from homology"/>
<sequence>MLALIQRNIKLFFRDKMTVFFSLLSSLILIGLYFVFLEGTLSVEVADYIDPDLIMFNWLIAGILAINSISTTLTAFGTKVKDDEKAISKDFHSTPISKAQVAGGYIGAAFAISLLVSIFTLFIGELIIYFQYGSIIDFVTFLKVLALTLVTVFSNSALMYLVILFVDSSGAYSVISSVVGSLSGFIAGVYIPVGVLPDWVASIIKFVPSTQAASLLRKALMQNEFQKMSGAPNELILEVKETLGVIFTWGDGYITTTQSLIYVLLSGVIFYLLAVWKLSKEDSNN</sequence>
<dbReference type="InterPro" id="IPR047817">
    <property type="entry name" value="ABC2_TM_bact-type"/>
</dbReference>
<dbReference type="STRING" id="1121025.SAMN02745249_01644"/>
<feature type="transmembrane region" description="Helical" evidence="5">
    <location>
        <begin position="144"/>
        <end position="166"/>
    </location>
</feature>
<dbReference type="PROSITE" id="PS51012">
    <property type="entry name" value="ABC_TM2"/>
    <property type="match status" value="1"/>
</dbReference>
<feature type="transmembrane region" description="Helical" evidence="5">
    <location>
        <begin position="17"/>
        <end position="36"/>
    </location>
</feature>
<dbReference type="AlphaFoldDB" id="A0A1M4YAX2"/>
<protein>
    <recommendedName>
        <fullName evidence="5">Transport permease protein</fullName>
    </recommendedName>
</protein>
<evidence type="ECO:0000259" key="6">
    <source>
        <dbReference type="PROSITE" id="PS51012"/>
    </source>
</evidence>
<dbReference type="PANTHER" id="PTHR43229">
    <property type="entry name" value="NODULATION PROTEIN J"/>
    <property type="match status" value="1"/>
</dbReference>
<evidence type="ECO:0000313" key="8">
    <source>
        <dbReference type="Proteomes" id="UP000184128"/>
    </source>
</evidence>
<keyword evidence="3 5" id="KW-1133">Transmembrane helix</keyword>
<keyword evidence="4 5" id="KW-0472">Membrane</keyword>
<dbReference type="GO" id="GO:0140359">
    <property type="term" value="F:ABC-type transporter activity"/>
    <property type="evidence" value="ECO:0007669"/>
    <property type="project" value="InterPro"/>
</dbReference>
<organism evidence="7 8">
    <name type="scientific">Atopostipes suicloacalis DSM 15692</name>
    <dbReference type="NCBI Taxonomy" id="1121025"/>
    <lineage>
        <taxon>Bacteria</taxon>
        <taxon>Bacillati</taxon>
        <taxon>Bacillota</taxon>
        <taxon>Bacilli</taxon>
        <taxon>Lactobacillales</taxon>
        <taxon>Carnobacteriaceae</taxon>
        <taxon>Atopostipes</taxon>
    </lineage>
</organism>
<dbReference type="InterPro" id="IPR051784">
    <property type="entry name" value="Nod_factor_ABC_transporter"/>
</dbReference>
<comment type="similarity">
    <text evidence="5">Belongs to the ABC-2 integral membrane protein family.</text>
</comment>
<dbReference type="EMBL" id="FQUF01000027">
    <property type="protein sequence ID" value="SHF02622.1"/>
    <property type="molecule type" value="Genomic_DNA"/>
</dbReference>
<dbReference type="PIRSF" id="PIRSF006648">
    <property type="entry name" value="DrrB"/>
    <property type="match status" value="1"/>
</dbReference>
<feature type="transmembrane region" description="Helical" evidence="5">
    <location>
        <begin position="56"/>
        <end position="78"/>
    </location>
</feature>
<feature type="domain" description="ABC transmembrane type-2" evidence="6">
    <location>
        <begin position="17"/>
        <end position="281"/>
    </location>
</feature>
<comment type="subcellular location">
    <subcellularLocation>
        <location evidence="5">Cell membrane</location>
        <topology evidence="5">Multi-pass membrane protein</topology>
    </subcellularLocation>
    <subcellularLocation>
        <location evidence="1">Membrane</location>
        <topology evidence="1">Multi-pass membrane protein</topology>
    </subcellularLocation>
</comment>
<accession>A0A1M4YAX2</accession>